<organism evidence="2 3">
    <name type="scientific">Bacillus xiapuensis</name>
    <dbReference type="NCBI Taxonomy" id="2014075"/>
    <lineage>
        <taxon>Bacteria</taxon>
        <taxon>Bacillati</taxon>
        <taxon>Bacillota</taxon>
        <taxon>Bacilli</taxon>
        <taxon>Bacillales</taxon>
        <taxon>Bacillaceae</taxon>
        <taxon>Bacillus</taxon>
    </lineage>
</organism>
<dbReference type="InterPro" id="IPR039448">
    <property type="entry name" value="Beta_helix"/>
</dbReference>
<dbReference type="Pfam" id="PF13229">
    <property type="entry name" value="Beta_helix"/>
    <property type="match status" value="2"/>
</dbReference>
<name>A0ABU6NAC8_9BACI</name>
<gene>
    <name evidence="2" type="ORF">P4447_07200</name>
</gene>
<reference evidence="2 3" key="1">
    <citation type="submission" date="2023-03" db="EMBL/GenBank/DDBJ databases">
        <title>Bacillus Genome Sequencing.</title>
        <authorList>
            <person name="Dunlap C."/>
        </authorList>
    </citation>
    <scope>NUCLEOTIDE SEQUENCE [LARGE SCALE GENOMIC DNA]</scope>
    <source>
        <strain evidence="2 3">B-14544</strain>
    </source>
</reference>
<evidence type="ECO:0000313" key="3">
    <source>
        <dbReference type="Proteomes" id="UP001330749"/>
    </source>
</evidence>
<dbReference type="InterPro" id="IPR011050">
    <property type="entry name" value="Pectin_lyase_fold/virulence"/>
</dbReference>
<feature type="domain" description="Right handed beta helix" evidence="1">
    <location>
        <begin position="440"/>
        <end position="598"/>
    </location>
</feature>
<evidence type="ECO:0000313" key="2">
    <source>
        <dbReference type="EMBL" id="MED3562237.1"/>
    </source>
</evidence>
<dbReference type="EMBL" id="JARMQG010000084">
    <property type="protein sequence ID" value="MED3562237.1"/>
    <property type="molecule type" value="Genomic_DNA"/>
</dbReference>
<dbReference type="SMART" id="SM00710">
    <property type="entry name" value="PbH1"/>
    <property type="match status" value="12"/>
</dbReference>
<evidence type="ECO:0000259" key="1">
    <source>
        <dbReference type="Pfam" id="PF13229"/>
    </source>
</evidence>
<dbReference type="InterPro" id="IPR006626">
    <property type="entry name" value="PbH1"/>
</dbReference>
<keyword evidence="3" id="KW-1185">Reference proteome</keyword>
<dbReference type="Proteomes" id="UP001330749">
    <property type="component" value="Unassembled WGS sequence"/>
</dbReference>
<comment type="caution">
    <text evidence="2">The sequence shown here is derived from an EMBL/GenBank/DDBJ whole genome shotgun (WGS) entry which is preliminary data.</text>
</comment>
<feature type="domain" description="Right handed beta helix" evidence="1">
    <location>
        <begin position="621"/>
        <end position="778"/>
    </location>
</feature>
<dbReference type="SUPFAM" id="SSF51126">
    <property type="entry name" value="Pectin lyase-like"/>
    <property type="match status" value="2"/>
</dbReference>
<sequence length="942" mass="104263">MDFNDWNNDPIIAKRRSGTYKDPFRKITETLGVINGKATLTEIPNKEAKVIVTGAEIGLFEVIDEELDDYTYQVDYTEGVVFFKSTFNNRNLTFTYLGEGRHFFPDSGVWISQDENGAVSTAKDKFKSIDNALSEQKGRLDVQINSVPQPSEILDMRVDNKGNVFTTAKNRIDAEQKKIEEAYRDVNGQNFTSLKNRIDSEQKKIEEAYLALDGSRYFSLKERIDAEQRKIQDTYIGKDKRTYSSMQDRFDGIDDSISLMKKRVVPTAMNIKQVTDLKEGEIVRTLGYSSYGDGGAANYEIKSSNSTVDNSLVFNLYNGLKAHLILGREMNVKQFGALGNGINDDAKVIQNALDLALTLSEIKIEIPIGVYNLTSELLIRKGTKLIIHPRAILKRKHSGNVLRNYKPGENTPVLYNGNGDIYIEGGIFDCNGIEYIGTCNGISLAHAENITLRGITVKDTVNGHAIELAGVNKVLVDDCKILGYIDTSGGTDLYYVEAIQIEPCLPADFSNYYGDYTTSKNITIQNCRFGNSDTKNATPFPCAVGSHGAGHNLFYDNVRVINNYIDGASYYGIRLFKYRNSIITNNIIENSGGGVYIVIPNSGKSVQDQNGVVQPPQPINSITIDSNIFNNITGKMIYVEGKTEAYVARLTITNNIGNVIGGRAFDIQYVNYCIIMGNIIENVTGRGLHLFNSYHTRFVENMIKRCSDSSIFVDSCNYVDLVANTINETTYYGINITGNNTDLVIDANKISNSSQISSNYDCIIVSNGSQRIRITANVLKTEWGFNKPRYGLNVQSGVTGAYIFGNDFKCGATVADCFDAAKSTILWTGNSYMAGASTATPTKKLSECRNGWVLVWSDYDPGVGSNDYNFVHTMVPKEMAQLHNGAESYFSILSSFSPSSANIAGKALNIYDDRIVGNDLNGTGANGGKYSDDVCLRYIIEY</sequence>
<dbReference type="RefSeq" id="WP_327967138.1">
    <property type="nucleotide sequence ID" value="NZ_JARMQG010000084.1"/>
</dbReference>
<accession>A0ABU6NAC8</accession>
<protein>
    <submittedName>
        <fullName evidence="2">Right-handed parallel beta-helix repeat-containing protein</fullName>
    </submittedName>
</protein>
<proteinExistence type="predicted"/>
<dbReference type="InterPro" id="IPR012334">
    <property type="entry name" value="Pectin_lyas_fold"/>
</dbReference>
<dbReference type="Gene3D" id="2.160.20.10">
    <property type="entry name" value="Single-stranded right-handed beta-helix, Pectin lyase-like"/>
    <property type="match status" value="1"/>
</dbReference>